<dbReference type="GO" id="GO:0016747">
    <property type="term" value="F:acyltransferase activity, transferring groups other than amino-acyl groups"/>
    <property type="evidence" value="ECO:0007669"/>
    <property type="project" value="InterPro"/>
</dbReference>
<feature type="transmembrane region" description="Helical" evidence="1">
    <location>
        <begin position="157"/>
        <end position="174"/>
    </location>
</feature>
<feature type="transmembrane region" description="Helical" evidence="1">
    <location>
        <begin position="321"/>
        <end position="354"/>
    </location>
</feature>
<gene>
    <name evidence="3" type="ORF">UFOPK3772_00271</name>
</gene>
<dbReference type="AlphaFoldDB" id="A0A6J7IJX0"/>
<feature type="transmembrane region" description="Helical" evidence="1">
    <location>
        <begin position="21"/>
        <end position="40"/>
    </location>
</feature>
<protein>
    <submittedName>
        <fullName evidence="3">Unannotated protein</fullName>
    </submittedName>
</protein>
<accession>A0A6J7IJX0</accession>
<proteinExistence type="predicted"/>
<evidence type="ECO:0000313" key="3">
    <source>
        <dbReference type="EMBL" id="CAB4931329.1"/>
    </source>
</evidence>
<feature type="transmembrane region" description="Helical" evidence="1">
    <location>
        <begin position="250"/>
        <end position="271"/>
    </location>
</feature>
<evidence type="ECO:0000256" key="1">
    <source>
        <dbReference type="SAM" id="Phobius"/>
    </source>
</evidence>
<feature type="transmembrane region" description="Helical" evidence="1">
    <location>
        <begin position="129"/>
        <end position="150"/>
    </location>
</feature>
<feature type="transmembrane region" description="Helical" evidence="1">
    <location>
        <begin position="407"/>
        <end position="426"/>
    </location>
</feature>
<dbReference type="Pfam" id="PF01757">
    <property type="entry name" value="Acyl_transf_3"/>
    <property type="match status" value="1"/>
</dbReference>
<keyword evidence="1" id="KW-0472">Membrane</keyword>
<sequence length="437" mass="45689">MPSLRDQVLDASASRDRVSDAVKALALGLVILGHGLAWTTTASGTAVNTLEAAPWLFPLTWLLQILPLFFLVSGDRMRSVALDPSTDGVPRRVARLVTPTLPLLLVTIVAAAVIPLFADNAIASAAGVIPVQLLWFLGVYLAAIALCPILVRIRRPWHFAAMLLAIGAVDLARVRLWDSIGWVNLLLAWLFFVALGMQLPRLRQVGRGLLAASAIAGLAGAIALVVIGPYSAALISTDALPGISNLAPPTIVLVLVGIAQASLLLLAWPLLARSLARDSLWVPVAVFSSRAMGMYLLHMLFLAACIGVVLSAGLHPTPLSLAWWLLHAGVLGVAAGMAWWLAPTLITAGSRVAATARRLLPRTFVASAGRAPARAWLALAGVAGLTLLLVSESGVGSSLEIRVVKGLPYLPAGAVILLVIVAALAMPSTRNAGTVAE</sequence>
<feature type="domain" description="Acyltransferase 3" evidence="2">
    <location>
        <begin position="20"/>
        <end position="334"/>
    </location>
</feature>
<feature type="transmembrane region" description="Helical" evidence="1">
    <location>
        <begin position="292"/>
        <end position="315"/>
    </location>
</feature>
<feature type="transmembrane region" description="Helical" evidence="1">
    <location>
        <begin position="375"/>
        <end position="395"/>
    </location>
</feature>
<dbReference type="EMBL" id="CAFBNE010000005">
    <property type="protein sequence ID" value="CAB4931329.1"/>
    <property type="molecule type" value="Genomic_DNA"/>
</dbReference>
<feature type="transmembrane region" description="Helical" evidence="1">
    <location>
        <begin position="180"/>
        <end position="197"/>
    </location>
</feature>
<keyword evidence="1" id="KW-0812">Transmembrane</keyword>
<feature type="transmembrane region" description="Helical" evidence="1">
    <location>
        <begin position="93"/>
        <end position="117"/>
    </location>
</feature>
<evidence type="ECO:0000259" key="2">
    <source>
        <dbReference type="Pfam" id="PF01757"/>
    </source>
</evidence>
<organism evidence="3">
    <name type="scientific">freshwater metagenome</name>
    <dbReference type="NCBI Taxonomy" id="449393"/>
    <lineage>
        <taxon>unclassified sequences</taxon>
        <taxon>metagenomes</taxon>
        <taxon>ecological metagenomes</taxon>
    </lineage>
</organism>
<feature type="transmembrane region" description="Helical" evidence="1">
    <location>
        <begin position="209"/>
        <end position="230"/>
    </location>
</feature>
<reference evidence="3" key="1">
    <citation type="submission" date="2020-05" db="EMBL/GenBank/DDBJ databases">
        <authorList>
            <person name="Chiriac C."/>
            <person name="Salcher M."/>
            <person name="Ghai R."/>
            <person name="Kavagutti S V."/>
        </authorList>
    </citation>
    <scope>NUCLEOTIDE SEQUENCE</scope>
</reference>
<keyword evidence="1" id="KW-1133">Transmembrane helix</keyword>
<dbReference type="InterPro" id="IPR002656">
    <property type="entry name" value="Acyl_transf_3_dom"/>
</dbReference>
<feature type="transmembrane region" description="Helical" evidence="1">
    <location>
        <begin position="52"/>
        <end position="72"/>
    </location>
</feature>
<name>A0A6J7IJX0_9ZZZZ</name>